<reference evidence="2" key="1">
    <citation type="submission" date="2023-03" db="EMBL/GenBank/DDBJ databases">
        <title>Massive genome expansion in bonnet fungi (Mycena s.s.) driven by repeated elements and novel gene families across ecological guilds.</title>
        <authorList>
            <consortium name="Lawrence Berkeley National Laboratory"/>
            <person name="Harder C.B."/>
            <person name="Miyauchi S."/>
            <person name="Viragh M."/>
            <person name="Kuo A."/>
            <person name="Thoen E."/>
            <person name="Andreopoulos B."/>
            <person name="Lu D."/>
            <person name="Skrede I."/>
            <person name="Drula E."/>
            <person name="Henrissat B."/>
            <person name="Morin E."/>
            <person name="Kohler A."/>
            <person name="Barry K."/>
            <person name="LaButti K."/>
            <person name="Morin E."/>
            <person name="Salamov A."/>
            <person name="Lipzen A."/>
            <person name="Mereny Z."/>
            <person name="Hegedus B."/>
            <person name="Baldrian P."/>
            <person name="Stursova M."/>
            <person name="Weitz H."/>
            <person name="Taylor A."/>
            <person name="Grigoriev I.V."/>
            <person name="Nagy L.G."/>
            <person name="Martin F."/>
            <person name="Kauserud H."/>
        </authorList>
    </citation>
    <scope>NUCLEOTIDE SEQUENCE</scope>
    <source>
        <strain evidence="2">9144</strain>
    </source>
</reference>
<gene>
    <name evidence="2" type="ORF">GGX14DRAFT_389102</name>
</gene>
<feature type="region of interest" description="Disordered" evidence="1">
    <location>
        <begin position="165"/>
        <end position="196"/>
    </location>
</feature>
<name>A0AAD6VUH1_9AGAR</name>
<feature type="compositionally biased region" description="Basic and acidic residues" evidence="1">
    <location>
        <begin position="79"/>
        <end position="94"/>
    </location>
</feature>
<dbReference type="AlphaFoldDB" id="A0AAD6VUH1"/>
<evidence type="ECO:0000313" key="3">
    <source>
        <dbReference type="Proteomes" id="UP001219525"/>
    </source>
</evidence>
<accession>A0AAD6VUH1</accession>
<evidence type="ECO:0000313" key="2">
    <source>
        <dbReference type="EMBL" id="KAJ7220701.1"/>
    </source>
</evidence>
<organism evidence="2 3">
    <name type="scientific">Mycena pura</name>
    <dbReference type="NCBI Taxonomy" id="153505"/>
    <lineage>
        <taxon>Eukaryota</taxon>
        <taxon>Fungi</taxon>
        <taxon>Dikarya</taxon>
        <taxon>Basidiomycota</taxon>
        <taxon>Agaricomycotina</taxon>
        <taxon>Agaricomycetes</taxon>
        <taxon>Agaricomycetidae</taxon>
        <taxon>Agaricales</taxon>
        <taxon>Marasmiineae</taxon>
        <taxon>Mycenaceae</taxon>
        <taxon>Mycena</taxon>
    </lineage>
</organism>
<feature type="compositionally biased region" description="Polar residues" evidence="1">
    <location>
        <begin position="176"/>
        <end position="192"/>
    </location>
</feature>
<dbReference type="Proteomes" id="UP001219525">
    <property type="component" value="Unassembled WGS sequence"/>
</dbReference>
<proteinExistence type="predicted"/>
<sequence>MAEAGMGEFSEKLRGGGWAHLGGRGRQAWCRKRAGLSGGQLHTEEYLEGQQLGRQLNVEVKWWWWWWSRELAERDITHVSDSEPEREADRQAERRARRSHHSFSPPPHSSSRTTLGPIHNTTAQSNTQILRKNRLDVLEGRLQVVEKDIEHLKQQGIDATLVSMSMKSRSSPPPTTLQAPETASMPPATTNDLENDPYMRGLLAESLREMKDKDPRIYKLPVPVRTGNVTRRIGFARRTPV</sequence>
<keyword evidence="3" id="KW-1185">Reference proteome</keyword>
<dbReference type="EMBL" id="JARJCW010000009">
    <property type="protein sequence ID" value="KAJ7220701.1"/>
    <property type="molecule type" value="Genomic_DNA"/>
</dbReference>
<evidence type="ECO:0000256" key="1">
    <source>
        <dbReference type="SAM" id="MobiDB-lite"/>
    </source>
</evidence>
<protein>
    <submittedName>
        <fullName evidence="2">Uncharacterized protein</fullName>
    </submittedName>
</protein>
<comment type="caution">
    <text evidence="2">The sequence shown here is derived from an EMBL/GenBank/DDBJ whole genome shotgun (WGS) entry which is preliminary data.</text>
</comment>
<feature type="region of interest" description="Disordered" evidence="1">
    <location>
        <begin position="79"/>
        <end position="127"/>
    </location>
</feature>